<feature type="chain" id="PRO_5045653638" description="ATP synthase subunit c" evidence="12">
    <location>
        <begin position="23"/>
        <end position="101"/>
    </location>
</feature>
<keyword evidence="4 11" id="KW-0138">CF(0)</keyword>
<dbReference type="InterPro" id="IPR020537">
    <property type="entry name" value="ATP_synth_F0_csu_DDCD_BS"/>
</dbReference>
<evidence type="ECO:0000256" key="2">
    <source>
        <dbReference type="ARBA" id="ARBA00006704"/>
    </source>
</evidence>
<dbReference type="SUPFAM" id="SSF81333">
    <property type="entry name" value="F1F0 ATP synthase subunit C"/>
    <property type="match status" value="1"/>
</dbReference>
<dbReference type="PROSITE" id="PS00605">
    <property type="entry name" value="ATPASE_C"/>
    <property type="match status" value="1"/>
</dbReference>
<dbReference type="InterPro" id="IPR038662">
    <property type="entry name" value="ATP_synth_F0_csu_sf"/>
</dbReference>
<evidence type="ECO:0000313" key="14">
    <source>
        <dbReference type="EMBL" id="MFC5864577.1"/>
    </source>
</evidence>
<feature type="signal peptide" evidence="12">
    <location>
        <begin position="1"/>
        <end position="22"/>
    </location>
</feature>
<dbReference type="InterPro" id="IPR000454">
    <property type="entry name" value="ATP_synth_F0_csu"/>
</dbReference>
<comment type="function">
    <text evidence="11">Key component of the F(0) channel; it plays a direct role in translocation across the membrane. A homomeric c-ring of between 10-14 subunits forms the central stalk rotor element with the F(1) delta and epsilon subunits.</text>
</comment>
<feature type="site" description="Reversibly protonated during proton transport" evidence="11">
    <location>
        <position position="86"/>
    </location>
</feature>
<keyword evidence="11" id="KW-0066">ATP synthesis</keyword>
<dbReference type="InterPro" id="IPR035921">
    <property type="entry name" value="F/V-ATP_Csub_sf"/>
</dbReference>
<evidence type="ECO:0000256" key="4">
    <source>
        <dbReference type="ARBA" id="ARBA00022547"/>
    </source>
</evidence>
<dbReference type="EMBL" id="JBHSPH010000010">
    <property type="protein sequence ID" value="MFC5864577.1"/>
    <property type="molecule type" value="Genomic_DNA"/>
</dbReference>
<evidence type="ECO:0000256" key="9">
    <source>
        <dbReference type="ARBA" id="ARBA00023121"/>
    </source>
</evidence>
<evidence type="ECO:0000256" key="7">
    <source>
        <dbReference type="ARBA" id="ARBA00022989"/>
    </source>
</evidence>
<keyword evidence="7 11" id="KW-1133">Transmembrane helix</keyword>
<name>A0ABW1EJU6_9BACT</name>
<keyword evidence="3 11" id="KW-0813">Transport</keyword>
<dbReference type="InterPro" id="IPR002379">
    <property type="entry name" value="ATPase_proteolipid_c-like_dom"/>
</dbReference>
<evidence type="ECO:0000256" key="11">
    <source>
        <dbReference type="HAMAP-Rule" id="MF_01396"/>
    </source>
</evidence>
<dbReference type="CDD" id="cd18121">
    <property type="entry name" value="ATP-synt_Fo_c"/>
    <property type="match status" value="1"/>
</dbReference>
<proteinExistence type="inferred from homology"/>
<dbReference type="Gene3D" id="1.20.20.10">
    <property type="entry name" value="F1F0 ATP synthase subunit C"/>
    <property type="match status" value="1"/>
</dbReference>
<keyword evidence="10 11" id="KW-0472">Membrane</keyword>
<evidence type="ECO:0000256" key="1">
    <source>
        <dbReference type="ARBA" id="ARBA00004141"/>
    </source>
</evidence>
<feature type="transmembrane region" description="Helical" evidence="11">
    <location>
        <begin position="32"/>
        <end position="52"/>
    </location>
</feature>
<evidence type="ECO:0000256" key="6">
    <source>
        <dbReference type="ARBA" id="ARBA00022781"/>
    </source>
</evidence>
<organism evidence="14 15">
    <name type="scientific">Acidicapsa dinghuensis</name>
    <dbReference type="NCBI Taxonomy" id="2218256"/>
    <lineage>
        <taxon>Bacteria</taxon>
        <taxon>Pseudomonadati</taxon>
        <taxon>Acidobacteriota</taxon>
        <taxon>Terriglobia</taxon>
        <taxon>Terriglobales</taxon>
        <taxon>Acidobacteriaceae</taxon>
        <taxon>Acidicapsa</taxon>
    </lineage>
</organism>
<keyword evidence="9 11" id="KW-0446">Lipid-binding</keyword>
<protein>
    <recommendedName>
        <fullName evidence="11">ATP synthase subunit c</fullName>
    </recommendedName>
    <alternativeName>
        <fullName evidence="11">ATP synthase F(0) sector subunit c</fullName>
    </alternativeName>
    <alternativeName>
        <fullName evidence="11">F-type ATPase subunit c</fullName>
        <shortName evidence="11">F-ATPase subunit c</shortName>
    </alternativeName>
    <alternativeName>
        <fullName evidence="11">Lipid-binding protein</fullName>
    </alternativeName>
</protein>
<dbReference type="Pfam" id="PF00137">
    <property type="entry name" value="ATP-synt_C"/>
    <property type="match status" value="1"/>
</dbReference>
<comment type="caution">
    <text evidence="14">The sequence shown here is derived from an EMBL/GenBank/DDBJ whole genome shotgun (WGS) entry which is preliminary data.</text>
</comment>
<evidence type="ECO:0000256" key="3">
    <source>
        <dbReference type="ARBA" id="ARBA00022448"/>
    </source>
</evidence>
<dbReference type="HAMAP" id="MF_01396">
    <property type="entry name" value="ATP_synth_c_bact"/>
    <property type="match status" value="1"/>
</dbReference>
<reference evidence="15" key="1">
    <citation type="journal article" date="2019" name="Int. J. Syst. Evol. Microbiol.">
        <title>The Global Catalogue of Microorganisms (GCM) 10K type strain sequencing project: providing services to taxonomists for standard genome sequencing and annotation.</title>
        <authorList>
            <consortium name="The Broad Institute Genomics Platform"/>
            <consortium name="The Broad Institute Genome Sequencing Center for Infectious Disease"/>
            <person name="Wu L."/>
            <person name="Ma J."/>
        </authorList>
    </citation>
    <scope>NUCLEOTIDE SEQUENCE [LARGE SCALE GENOMIC DNA]</scope>
    <source>
        <strain evidence="15">JCM 4087</strain>
    </source>
</reference>
<dbReference type="RefSeq" id="WP_263332946.1">
    <property type="nucleotide sequence ID" value="NZ_JAGSYH010000001.1"/>
</dbReference>
<comment type="subcellular location">
    <subcellularLocation>
        <location evidence="11">Cell membrane</location>
        <topology evidence="11">Multi-pass membrane protein</topology>
    </subcellularLocation>
    <subcellularLocation>
        <location evidence="1">Membrane</location>
        <topology evidence="1">Multi-pass membrane protein</topology>
    </subcellularLocation>
</comment>
<evidence type="ECO:0000259" key="13">
    <source>
        <dbReference type="Pfam" id="PF00137"/>
    </source>
</evidence>
<feature type="transmembrane region" description="Helical" evidence="11">
    <location>
        <begin position="73"/>
        <end position="100"/>
    </location>
</feature>
<gene>
    <name evidence="11" type="primary">atpE</name>
    <name evidence="14" type="ORF">ACFPT7_19875</name>
</gene>
<comment type="function">
    <text evidence="11">F(1)F(0) ATP synthase produces ATP from ADP in the presence of a proton or sodium gradient. F-type ATPases consist of two structural domains, F(1) containing the extramembraneous catalytic core and F(0) containing the membrane proton channel, linked together by a central stalk and a peripheral stalk. During catalysis, ATP synthesis in the catalytic domain of F(1) is coupled via a rotary mechanism of the central stalk subunits to proton translocation.</text>
</comment>
<accession>A0ABW1EJU6</accession>
<dbReference type="Proteomes" id="UP001596091">
    <property type="component" value="Unassembled WGS sequence"/>
</dbReference>
<keyword evidence="15" id="KW-1185">Reference proteome</keyword>
<evidence type="ECO:0000313" key="15">
    <source>
        <dbReference type="Proteomes" id="UP001596091"/>
    </source>
</evidence>
<keyword evidence="11" id="KW-1003">Cell membrane</keyword>
<keyword evidence="5 11" id="KW-0812">Transmembrane</keyword>
<evidence type="ECO:0000256" key="12">
    <source>
        <dbReference type="SAM" id="SignalP"/>
    </source>
</evidence>
<comment type="similarity">
    <text evidence="2 11">Belongs to the ATPase C chain family.</text>
</comment>
<keyword evidence="8 11" id="KW-0406">Ion transport</keyword>
<evidence type="ECO:0000256" key="8">
    <source>
        <dbReference type="ARBA" id="ARBA00023065"/>
    </source>
</evidence>
<evidence type="ECO:0000256" key="10">
    <source>
        <dbReference type="ARBA" id="ARBA00023136"/>
    </source>
</evidence>
<feature type="domain" description="V-ATPase proteolipid subunit C-like" evidence="13">
    <location>
        <begin position="36"/>
        <end position="99"/>
    </location>
</feature>
<evidence type="ECO:0000256" key="5">
    <source>
        <dbReference type="ARBA" id="ARBA00022692"/>
    </source>
</evidence>
<keyword evidence="6 11" id="KW-0375">Hydrogen ion transport</keyword>
<keyword evidence="12" id="KW-0732">Signal</keyword>
<sequence>MRKLQYLLMTLSVLCFASPAFAQATAGGSSINLAPIGIGLGLALAAGLCGLGQGKATASAVEALARNPGARPGIFTFLILGLAFIESLTLFTLVIIFIMIK</sequence>